<dbReference type="AlphaFoldDB" id="K3WMV3"/>
<dbReference type="STRING" id="431595.K3WMV3"/>
<dbReference type="eggNOG" id="ENOG502S6Y6">
    <property type="taxonomic scope" value="Eukaryota"/>
</dbReference>
<reference evidence="2" key="2">
    <citation type="submission" date="2010-04" db="EMBL/GenBank/DDBJ databases">
        <authorList>
            <person name="Buell R."/>
            <person name="Hamilton J."/>
            <person name="Hostetler J."/>
        </authorList>
    </citation>
    <scope>NUCLEOTIDE SEQUENCE [LARGE SCALE GENOMIC DNA]</scope>
    <source>
        <strain evidence="2">DAOM:BR144</strain>
    </source>
</reference>
<protein>
    <recommendedName>
        <fullName evidence="3">VOC domain-containing protein</fullName>
    </recommendedName>
</protein>
<evidence type="ECO:0000313" key="2">
    <source>
        <dbReference type="Proteomes" id="UP000019132"/>
    </source>
</evidence>
<keyword evidence="2" id="KW-1185">Reference proteome</keyword>
<dbReference type="HOGENOM" id="CLU_942228_0_0_1"/>
<sequence>MSTTEAEITLSKEEVLKLQEESGNIKILEHINLSNMDKCSEQAPAYAFYMKGLQCSRDPRLAYHFWANFGRNQFHLFTGQDHNECIIGSIFLYVPSLDGIEKSLASVQDELKGTKFAFERINRGGKTTIDYPREKWQTVLDPSEYDHIKANDPYGNELRLLVTPRHYWSIYKSLGGLLPGDGVREAVPQGMPYIFYPVRPGIAHGIARFFEYYLGAKTVITKQANAELFTTHVYCGPLQTIVFEEQEAQRDNKGEYDGHHLCIHIDRFKEFYDVAFNEKMNWNNLHFFDRCDTWAEANRDQQYRILHIIDPIDKKFLLSFELEIRSAQHFRYLVHRNDVTPGEEAENELKRQKNL</sequence>
<dbReference type="InParanoid" id="K3WMV3"/>
<name>K3WMV3_GLOUD</name>
<evidence type="ECO:0008006" key="3">
    <source>
        <dbReference type="Google" id="ProtNLM"/>
    </source>
</evidence>
<dbReference type="VEuPathDB" id="FungiDB:PYU1_G006283"/>
<dbReference type="EnsemblProtists" id="PYU1_T006295">
    <property type="protein sequence ID" value="PYU1_T006295"/>
    <property type="gene ID" value="PYU1_G006283"/>
</dbReference>
<organism evidence="1 2">
    <name type="scientific">Globisporangium ultimum (strain ATCC 200006 / CBS 805.95 / DAOM BR144)</name>
    <name type="common">Pythium ultimum</name>
    <dbReference type="NCBI Taxonomy" id="431595"/>
    <lineage>
        <taxon>Eukaryota</taxon>
        <taxon>Sar</taxon>
        <taxon>Stramenopiles</taxon>
        <taxon>Oomycota</taxon>
        <taxon>Peronosporomycetes</taxon>
        <taxon>Pythiales</taxon>
        <taxon>Pythiaceae</taxon>
        <taxon>Globisporangium</taxon>
    </lineage>
</organism>
<evidence type="ECO:0000313" key="1">
    <source>
        <dbReference type="EnsemblProtists" id="PYU1_T006295"/>
    </source>
</evidence>
<proteinExistence type="predicted"/>
<dbReference type="PANTHER" id="PTHR40280:SF1">
    <property type="entry name" value="VOC DOMAIN-CONTAINING PROTEIN"/>
    <property type="match status" value="1"/>
</dbReference>
<dbReference type="Proteomes" id="UP000019132">
    <property type="component" value="Unassembled WGS sequence"/>
</dbReference>
<reference evidence="2" key="1">
    <citation type="journal article" date="2010" name="Genome Biol.">
        <title>Genome sequence of the necrotrophic plant pathogen Pythium ultimum reveals original pathogenicity mechanisms and effector repertoire.</title>
        <authorList>
            <person name="Levesque C.A."/>
            <person name="Brouwer H."/>
            <person name="Cano L."/>
            <person name="Hamilton J.P."/>
            <person name="Holt C."/>
            <person name="Huitema E."/>
            <person name="Raffaele S."/>
            <person name="Robideau G.P."/>
            <person name="Thines M."/>
            <person name="Win J."/>
            <person name="Zerillo M.M."/>
            <person name="Beakes G.W."/>
            <person name="Boore J.L."/>
            <person name="Busam D."/>
            <person name="Dumas B."/>
            <person name="Ferriera S."/>
            <person name="Fuerstenberg S.I."/>
            <person name="Gachon C.M."/>
            <person name="Gaulin E."/>
            <person name="Govers F."/>
            <person name="Grenville-Briggs L."/>
            <person name="Horner N."/>
            <person name="Hostetler J."/>
            <person name="Jiang R.H."/>
            <person name="Johnson J."/>
            <person name="Krajaejun T."/>
            <person name="Lin H."/>
            <person name="Meijer H.J."/>
            <person name="Moore B."/>
            <person name="Morris P."/>
            <person name="Phuntmart V."/>
            <person name="Puiu D."/>
            <person name="Shetty J."/>
            <person name="Stajich J.E."/>
            <person name="Tripathy S."/>
            <person name="Wawra S."/>
            <person name="van West P."/>
            <person name="Whitty B.R."/>
            <person name="Coutinho P.M."/>
            <person name="Henrissat B."/>
            <person name="Martin F."/>
            <person name="Thomas P.D."/>
            <person name="Tyler B.M."/>
            <person name="De Vries R.P."/>
            <person name="Kamoun S."/>
            <person name="Yandell M."/>
            <person name="Tisserat N."/>
            <person name="Buell C.R."/>
        </authorList>
    </citation>
    <scope>NUCLEOTIDE SEQUENCE</scope>
    <source>
        <strain evidence="2">DAOM:BR144</strain>
    </source>
</reference>
<dbReference type="PANTHER" id="PTHR40280">
    <property type="entry name" value="BLR6907 PROTEIN"/>
    <property type="match status" value="1"/>
</dbReference>
<accession>K3WMV3</accession>
<dbReference type="EMBL" id="GL376625">
    <property type="status" value="NOT_ANNOTATED_CDS"/>
    <property type="molecule type" value="Genomic_DNA"/>
</dbReference>
<reference evidence="1" key="3">
    <citation type="submission" date="2015-02" db="UniProtKB">
        <authorList>
            <consortium name="EnsemblProtists"/>
        </authorList>
    </citation>
    <scope>IDENTIFICATION</scope>
    <source>
        <strain evidence="1">DAOM BR144</strain>
    </source>
</reference>
<dbReference type="OMA" id="VTCPWGN"/>